<name>A0AA92LUC6_9VIBR</name>
<keyword evidence="2" id="KW-0732">Signal</keyword>
<dbReference type="EMBL" id="CP069195">
    <property type="protein sequence ID" value="QRG82800.1"/>
    <property type="molecule type" value="Genomic_DNA"/>
</dbReference>
<sequence>MEMKKAQHPSRIFQASLAFGLLLVCAQFSSPVSAEEFLCQATQASEKELPMLEKTCPIGNGVWGKKVPQGGNYLYWIQCGLLPKPMSLAKAKPLYSKITTDVWMKPESKGYRCLIGPYKDLSDARGDLRGVKTLSNYKEAFIRVVGKENKQSTTPSKPAVPSKSAASSVKPTPTVTPKSATVPAVRADTDAFTAPAEKSKTKVKNTRDNSSSKPAAKTKAKPVVSGNDDIEVRLRTSLQGKTYVVPYLLDHHNQFYMEYGKPWNRLNYENSQKVCQQLGMSLASPAEFKVLRASGVMEKNQWPLQLPYWGKDKKGLFADREPNQLTGTSLLNVVCVK</sequence>
<organism evidence="4 5">
    <name type="scientific">Vibrio diabolicus</name>
    <dbReference type="NCBI Taxonomy" id="50719"/>
    <lineage>
        <taxon>Bacteria</taxon>
        <taxon>Pseudomonadati</taxon>
        <taxon>Pseudomonadota</taxon>
        <taxon>Gammaproteobacteria</taxon>
        <taxon>Vibrionales</taxon>
        <taxon>Vibrionaceae</taxon>
        <taxon>Vibrio</taxon>
        <taxon>Vibrio diabolicus subgroup</taxon>
    </lineage>
</organism>
<dbReference type="Proteomes" id="UP000596337">
    <property type="component" value="Chromosome 1"/>
</dbReference>
<reference evidence="4 5" key="1">
    <citation type="submission" date="2021-01" db="EMBL/GenBank/DDBJ databases">
        <title>Characterization of a novel blaVMB-2- harboring plasmid in Vibrio diabolicus.</title>
        <authorList>
            <person name="Liu M."/>
        </authorList>
    </citation>
    <scope>NUCLEOTIDE SEQUENCE [LARGE SCALE GENOMIC DNA]</scope>
    <source>
        <strain evidence="4 5">SLV18</strain>
    </source>
</reference>
<dbReference type="RefSeq" id="WP_203346773.1">
    <property type="nucleotide sequence ID" value="NZ_CP069195.1"/>
</dbReference>
<dbReference type="InterPro" id="IPR007730">
    <property type="entry name" value="SPOR-like_dom"/>
</dbReference>
<feature type="chain" id="PRO_5041682065" evidence="2">
    <location>
        <begin position="35"/>
        <end position="337"/>
    </location>
</feature>
<evidence type="ECO:0000256" key="2">
    <source>
        <dbReference type="SAM" id="SignalP"/>
    </source>
</evidence>
<evidence type="ECO:0000313" key="5">
    <source>
        <dbReference type="Proteomes" id="UP000596337"/>
    </source>
</evidence>
<proteinExistence type="predicted"/>
<dbReference type="AlphaFoldDB" id="A0AA92LUC6"/>
<evidence type="ECO:0000256" key="1">
    <source>
        <dbReference type="SAM" id="MobiDB-lite"/>
    </source>
</evidence>
<evidence type="ECO:0000259" key="3">
    <source>
        <dbReference type="Pfam" id="PF05036"/>
    </source>
</evidence>
<gene>
    <name evidence="4" type="ORF">JOS67_14690</name>
</gene>
<feature type="compositionally biased region" description="Low complexity" evidence="1">
    <location>
        <begin position="152"/>
        <end position="173"/>
    </location>
</feature>
<feature type="domain" description="SPOR" evidence="3">
    <location>
        <begin position="74"/>
        <end position="142"/>
    </location>
</feature>
<feature type="region of interest" description="Disordered" evidence="1">
    <location>
        <begin position="147"/>
        <end position="224"/>
    </location>
</feature>
<dbReference type="Pfam" id="PF05036">
    <property type="entry name" value="SPOR"/>
    <property type="match status" value="1"/>
</dbReference>
<protein>
    <submittedName>
        <fullName evidence="4">SPOR domain-containing protein</fullName>
    </submittedName>
</protein>
<accession>A0AA92LUC6</accession>
<feature type="signal peptide" evidence="2">
    <location>
        <begin position="1"/>
        <end position="34"/>
    </location>
</feature>
<evidence type="ECO:0000313" key="4">
    <source>
        <dbReference type="EMBL" id="QRG82800.1"/>
    </source>
</evidence>
<feature type="compositionally biased region" description="Low complexity" evidence="1">
    <location>
        <begin position="211"/>
        <end position="224"/>
    </location>
</feature>
<dbReference type="GO" id="GO:0042834">
    <property type="term" value="F:peptidoglycan binding"/>
    <property type="evidence" value="ECO:0007669"/>
    <property type="project" value="InterPro"/>
</dbReference>